<dbReference type="STRING" id="28125.HMPREF3202_02502"/>
<gene>
    <name evidence="3" type="ORF">HMPREF3202_02502</name>
</gene>
<evidence type="ECO:0000256" key="1">
    <source>
        <dbReference type="SAM" id="SignalP"/>
    </source>
</evidence>
<feature type="domain" description="Carbohydrate-binding" evidence="2">
    <location>
        <begin position="49"/>
        <end position="274"/>
    </location>
</feature>
<evidence type="ECO:0000313" key="3">
    <source>
        <dbReference type="EMBL" id="KXO14451.1"/>
    </source>
</evidence>
<organism evidence="3 4">
    <name type="scientific">Prevotella bivia</name>
    <dbReference type="NCBI Taxonomy" id="28125"/>
    <lineage>
        <taxon>Bacteria</taxon>
        <taxon>Pseudomonadati</taxon>
        <taxon>Bacteroidota</taxon>
        <taxon>Bacteroidia</taxon>
        <taxon>Bacteroidales</taxon>
        <taxon>Prevotellaceae</taxon>
        <taxon>Prevotella</taxon>
    </lineage>
</organism>
<dbReference type="SUPFAM" id="SSF49344">
    <property type="entry name" value="CBD9-like"/>
    <property type="match status" value="1"/>
</dbReference>
<sequence>MKKSLLYIAFLAFPLALLAQKQGLRQKYKAFLTPPKRYVCYRTSEKITIDGKGDEQSWQLAKSTENFEDISGEGHPKPYYPTNAKMLWDNDYLYVLGNITDPDLAAQLQQRDTIVYHDNDFEIFIDPTGDGHNYFEIEVNQLGTIFDLSLEKPYRAPSRGFIQFQWNCPGLQCAIHLDGTLNNPNDRDKGWTVEMAIPRKAIAAEFDNYLKAGRVLRIGFSRVEWHRDYDVKTGLYLKRKDTKGKTLPEDNWTWGATGMVAMHMPERWGYVYLSSVVVGEGTDTVKLPYDENMYRFMWMIFYAQEEYFAKNHHYAKNYAALGLTITDRELAAGYKFTLETTTYTYELSAQRDGVSYVINQDGKFFKRQ</sequence>
<protein>
    <recommendedName>
        <fullName evidence="2">Carbohydrate-binding domain-containing protein</fullName>
    </recommendedName>
</protein>
<dbReference type="CDD" id="cd09620">
    <property type="entry name" value="CBM9_like_3"/>
    <property type="match status" value="1"/>
</dbReference>
<dbReference type="AlphaFoldDB" id="A0A137SPW6"/>
<dbReference type="GO" id="GO:0004553">
    <property type="term" value="F:hydrolase activity, hydrolyzing O-glycosyl compounds"/>
    <property type="evidence" value="ECO:0007669"/>
    <property type="project" value="InterPro"/>
</dbReference>
<accession>A0A137SPW6</accession>
<comment type="caution">
    <text evidence="3">The sequence shown here is derived from an EMBL/GenBank/DDBJ whole genome shotgun (WGS) entry which is preliminary data.</text>
</comment>
<dbReference type="Proteomes" id="UP000070093">
    <property type="component" value="Unassembled WGS sequence"/>
</dbReference>
<feature type="chain" id="PRO_5007480897" description="Carbohydrate-binding domain-containing protein" evidence="1">
    <location>
        <begin position="20"/>
        <end position="368"/>
    </location>
</feature>
<dbReference type="eggNOG" id="COG3509">
    <property type="taxonomic scope" value="Bacteria"/>
</dbReference>
<dbReference type="RefSeq" id="WP_061315625.1">
    <property type="nucleotide sequence ID" value="NZ_CP126676.1"/>
</dbReference>
<dbReference type="PANTHER" id="PTHR35532:SF5">
    <property type="entry name" value="CARBOHYDRATE-BINDING DOMAIN-CONTAINING PROTEIN"/>
    <property type="match status" value="1"/>
</dbReference>
<proteinExistence type="predicted"/>
<dbReference type="PANTHER" id="PTHR35532">
    <property type="entry name" value="SIMILAR TO POLYHYDROXYALKANOATE DEPOLYMERASE"/>
    <property type="match status" value="1"/>
</dbReference>
<dbReference type="Gene3D" id="2.60.40.1190">
    <property type="match status" value="1"/>
</dbReference>
<keyword evidence="1" id="KW-0732">Signal</keyword>
<dbReference type="InterPro" id="IPR010502">
    <property type="entry name" value="Carb-bd_dom_fam9"/>
</dbReference>
<dbReference type="PATRIC" id="fig|28125.4.peg.2496"/>
<name>A0A137SPW6_9BACT</name>
<dbReference type="Pfam" id="PF06452">
    <property type="entry name" value="CBM9_1"/>
    <property type="match status" value="1"/>
</dbReference>
<feature type="signal peptide" evidence="1">
    <location>
        <begin position="1"/>
        <end position="19"/>
    </location>
</feature>
<evidence type="ECO:0000259" key="2">
    <source>
        <dbReference type="Pfam" id="PF06452"/>
    </source>
</evidence>
<reference evidence="3 4" key="1">
    <citation type="submission" date="2016-02" db="EMBL/GenBank/DDBJ databases">
        <authorList>
            <person name="Wen L."/>
            <person name="He K."/>
            <person name="Yang H."/>
        </authorList>
    </citation>
    <scope>NUCLEOTIDE SEQUENCE [LARGE SCALE GENOMIC DNA]</scope>
    <source>
        <strain evidence="3 4">GED7880</strain>
    </source>
</reference>
<evidence type="ECO:0000313" key="4">
    <source>
        <dbReference type="Proteomes" id="UP000070093"/>
    </source>
</evidence>
<dbReference type="GO" id="GO:0030246">
    <property type="term" value="F:carbohydrate binding"/>
    <property type="evidence" value="ECO:0007669"/>
    <property type="project" value="InterPro"/>
</dbReference>
<dbReference type="EMBL" id="LTAG01000140">
    <property type="protein sequence ID" value="KXO14451.1"/>
    <property type="molecule type" value="Genomic_DNA"/>
</dbReference>
<dbReference type="GO" id="GO:0016052">
    <property type="term" value="P:carbohydrate catabolic process"/>
    <property type="evidence" value="ECO:0007669"/>
    <property type="project" value="InterPro"/>
</dbReference>